<gene>
    <name evidence="2" type="ORF">BDZ31_004016</name>
</gene>
<dbReference type="EMBL" id="JACHNU010000007">
    <property type="protein sequence ID" value="MBB4664405.1"/>
    <property type="molecule type" value="Genomic_DNA"/>
</dbReference>
<organism evidence="2 3">
    <name type="scientific">Conexibacter arvalis</name>
    <dbReference type="NCBI Taxonomy" id="912552"/>
    <lineage>
        <taxon>Bacteria</taxon>
        <taxon>Bacillati</taxon>
        <taxon>Actinomycetota</taxon>
        <taxon>Thermoleophilia</taxon>
        <taxon>Solirubrobacterales</taxon>
        <taxon>Conexibacteraceae</taxon>
        <taxon>Conexibacter</taxon>
    </lineage>
</organism>
<feature type="transmembrane region" description="Helical" evidence="1">
    <location>
        <begin position="90"/>
        <end position="110"/>
    </location>
</feature>
<comment type="caution">
    <text evidence="2">The sequence shown here is derived from an EMBL/GenBank/DDBJ whole genome shotgun (WGS) entry which is preliminary data.</text>
</comment>
<keyword evidence="1" id="KW-0812">Transmembrane</keyword>
<name>A0A840IJ86_9ACTN</name>
<proteinExistence type="predicted"/>
<sequence>MIFLRQLDVVLLLLALPIFLAADQPPLGWAATTIAWIGQKALQAALERKAANSEDPKHFFRFMAGSLIGRSWLLALTIFAVGIVDRDAGLAAAVLALVVFTCYLAISLIMRAPQNHSERPL</sequence>
<keyword evidence="1" id="KW-1133">Transmembrane helix</keyword>
<protein>
    <submittedName>
        <fullName evidence="2">Uncharacterized protein</fullName>
    </submittedName>
</protein>
<feature type="transmembrane region" description="Helical" evidence="1">
    <location>
        <begin position="62"/>
        <end position="83"/>
    </location>
</feature>
<keyword evidence="3" id="KW-1185">Reference proteome</keyword>
<accession>A0A840IJ86</accession>
<evidence type="ECO:0000313" key="2">
    <source>
        <dbReference type="EMBL" id="MBB4664405.1"/>
    </source>
</evidence>
<dbReference type="RefSeq" id="WP_183344434.1">
    <property type="nucleotide sequence ID" value="NZ_JACHNU010000007.1"/>
</dbReference>
<evidence type="ECO:0000256" key="1">
    <source>
        <dbReference type="SAM" id="Phobius"/>
    </source>
</evidence>
<dbReference type="Proteomes" id="UP000585272">
    <property type="component" value="Unassembled WGS sequence"/>
</dbReference>
<evidence type="ECO:0000313" key="3">
    <source>
        <dbReference type="Proteomes" id="UP000585272"/>
    </source>
</evidence>
<keyword evidence="1" id="KW-0472">Membrane</keyword>
<reference evidence="2 3" key="1">
    <citation type="submission" date="2020-08" db="EMBL/GenBank/DDBJ databases">
        <title>Genomic Encyclopedia of Archaeal and Bacterial Type Strains, Phase II (KMG-II): from individual species to whole genera.</title>
        <authorList>
            <person name="Goeker M."/>
        </authorList>
    </citation>
    <scope>NUCLEOTIDE SEQUENCE [LARGE SCALE GENOMIC DNA]</scope>
    <source>
        <strain evidence="2 3">DSM 23288</strain>
    </source>
</reference>
<dbReference type="AlphaFoldDB" id="A0A840IJ86"/>